<sequence>MRLLHTTTFELKDFLGENTPEYAILSHTWGEEEIIFQDLSAQARSLDEPWKTKKSFKKVSGFCSLANENGYQWCWIDTCCIDKTSSAELSEAINSMFRWYAQSHVCFVYLSDVRVNYNLHHALPEHLNGFEESRWHKRGWTLQELLAPAIVEFYDLDWNMAGTRFSLRQRISTITGIRTEILMTKFDVEASQNLYCVAEKMSWAADRKTSRVEDLAYCLLGIFDVNMPLLYGEGRRAFERLQFQILAETEDLTLFAWHGSPNWRSPEHTAGVKNLLAQSPSDFHEMTNMYTYRSLEAGSYNKVWEALNEEEFQLEFHYAATIELRRLRSEFVPEQPVKRLDTVVLSIALLPGPKEQYGLRESSLILCRIRMTEAGITGTNAQYLCLPVRTEGASKLYWKRGRAKPTSLQNQG</sequence>
<evidence type="ECO:0000259" key="1">
    <source>
        <dbReference type="Pfam" id="PF06985"/>
    </source>
</evidence>
<evidence type="ECO:0000313" key="2">
    <source>
        <dbReference type="EMBL" id="PMD37194.1"/>
    </source>
</evidence>
<evidence type="ECO:0000313" key="3">
    <source>
        <dbReference type="Proteomes" id="UP000235786"/>
    </source>
</evidence>
<feature type="domain" description="Heterokaryon incompatibility" evidence="1">
    <location>
        <begin position="22"/>
        <end position="117"/>
    </location>
</feature>
<dbReference type="EMBL" id="KZ613949">
    <property type="protein sequence ID" value="PMD37194.1"/>
    <property type="molecule type" value="Genomic_DNA"/>
</dbReference>
<name>A0A2J6RF97_HYAVF</name>
<organism evidence="2 3">
    <name type="scientific">Hyaloscypha variabilis (strain UAMH 11265 / GT02V1 / F)</name>
    <name type="common">Meliniomyces variabilis</name>
    <dbReference type="NCBI Taxonomy" id="1149755"/>
    <lineage>
        <taxon>Eukaryota</taxon>
        <taxon>Fungi</taxon>
        <taxon>Dikarya</taxon>
        <taxon>Ascomycota</taxon>
        <taxon>Pezizomycotina</taxon>
        <taxon>Leotiomycetes</taxon>
        <taxon>Helotiales</taxon>
        <taxon>Hyaloscyphaceae</taxon>
        <taxon>Hyaloscypha</taxon>
        <taxon>Hyaloscypha variabilis</taxon>
    </lineage>
</organism>
<dbReference type="Proteomes" id="UP000235786">
    <property type="component" value="Unassembled WGS sequence"/>
</dbReference>
<reference evidence="2 3" key="1">
    <citation type="submission" date="2016-04" db="EMBL/GenBank/DDBJ databases">
        <title>A degradative enzymes factory behind the ericoid mycorrhizal symbiosis.</title>
        <authorList>
            <consortium name="DOE Joint Genome Institute"/>
            <person name="Martino E."/>
            <person name="Morin E."/>
            <person name="Grelet G."/>
            <person name="Kuo A."/>
            <person name="Kohler A."/>
            <person name="Daghino S."/>
            <person name="Barry K."/>
            <person name="Choi C."/>
            <person name="Cichocki N."/>
            <person name="Clum A."/>
            <person name="Copeland A."/>
            <person name="Hainaut M."/>
            <person name="Haridas S."/>
            <person name="Labutti K."/>
            <person name="Lindquist E."/>
            <person name="Lipzen A."/>
            <person name="Khouja H.-R."/>
            <person name="Murat C."/>
            <person name="Ohm R."/>
            <person name="Olson A."/>
            <person name="Spatafora J."/>
            <person name="Veneault-Fourrey C."/>
            <person name="Henrissat B."/>
            <person name="Grigoriev I."/>
            <person name="Martin F."/>
            <person name="Perotto S."/>
        </authorList>
    </citation>
    <scope>NUCLEOTIDE SEQUENCE [LARGE SCALE GENOMIC DNA]</scope>
    <source>
        <strain evidence="2 3">F</strain>
    </source>
</reference>
<dbReference type="AlphaFoldDB" id="A0A2J6RF97"/>
<dbReference type="Pfam" id="PF06985">
    <property type="entry name" value="HET"/>
    <property type="match status" value="1"/>
</dbReference>
<gene>
    <name evidence="2" type="ORF">L207DRAFT_432590</name>
</gene>
<dbReference type="PANTHER" id="PTHR10622:SF10">
    <property type="entry name" value="HET DOMAIN-CONTAINING PROTEIN"/>
    <property type="match status" value="1"/>
</dbReference>
<dbReference type="PANTHER" id="PTHR10622">
    <property type="entry name" value="HET DOMAIN-CONTAINING PROTEIN"/>
    <property type="match status" value="1"/>
</dbReference>
<keyword evidence="3" id="KW-1185">Reference proteome</keyword>
<dbReference type="InterPro" id="IPR010730">
    <property type="entry name" value="HET"/>
</dbReference>
<dbReference type="OrthoDB" id="674604at2759"/>
<proteinExistence type="predicted"/>
<dbReference type="STRING" id="1149755.A0A2J6RF97"/>
<accession>A0A2J6RF97</accession>
<protein>
    <submittedName>
        <fullName evidence="2">HET-domain-containing protein</fullName>
    </submittedName>
</protein>